<accession>A0A7R8Z5D7</accession>
<dbReference type="AlphaFoldDB" id="A0A7R8Z5D7"/>
<protein>
    <submittedName>
        <fullName evidence="1">Uncharacterized protein</fullName>
    </submittedName>
</protein>
<gene>
    <name evidence="1" type="ORF">TDIB3V08_LOCUS3024</name>
</gene>
<reference evidence="1" key="1">
    <citation type="submission" date="2020-11" db="EMBL/GenBank/DDBJ databases">
        <authorList>
            <person name="Tran Van P."/>
        </authorList>
    </citation>
    <scope>NUCLEOTIDE SEQUENCE</scope>
</reference>
<evidence type="ECO:0000313" key="1">
    <source>
        <dbReference type="EMBL" id="CAD7196688.1"/>
    </source>
</evidence>
<organism evidence="1">
    <name type="scientific">Timema douglasi</name>
    <name type="common">Walking stick</name>
    <dbReference type="NCBI Taxonomy" id="61478"/>
    <lineage>
        <taxon>Eukaryota</taxon>
        <taxon>Metazoa</taxon>
        <taxon>Ecdysozoa</taxon>
        <taxon>Arthropoda</taxon>
        <taxon>Hexapoda</taxon>
        <taxon>Insecta</taxon>
        <taxon>Pterygota</taxon>
        <taxon>Neoptera</taxon>
        <taxon>Polyneoptera</taxon>
        <taxon>Phasmatodea</taxon>
        <taxon>Timematodea</taxon>
        <taxon>Timematoidea</taxon>
        <taxon>Timematidae</taxon>
        <taxon>Timema</taxon>
    </lineage>
</organism>
<proteinExistence type="predicted"/>
<dbReference type="EMBL" id="OA565285">
    <property type="protein sequence ID" value="CAD7196688.1"/>
    <property type="molecule type" value="Genomic_DNA"/>
</dbReference>
<name>A0A7R8Z5D7_TIMDO</name>
<sequence>MIRLANFSTYLSIAYVSRGKLDTKAAPLQTTMHGTKSSDVCCGNPTHRAGRFHLDGKWLSNCGKRQEPGLTTSLAVPAAHSGLTTSLAVPAAHSGLTTSLAVPAAHRGLTTSLAVPAAHTMLVIEPGTLSSSGRQDTDLAKVSDCNCFIAYSF</sequence>